<evidence type="ECO:0000313" key="2">
    <source>
        <dbReference type="Proteomes" id="UP001432027"/>
    </source>
</evidence>
<reference evidence="1" key="1">
    <citation type="submission" date="2023-10" db="EMBL/GenBank/DDBJ databases">
        <title>Genome assembly of Pristionchus species.</title>
        <authorList>
            <person name="Yoshida K."/>
            <person name="Sommer R.J."/>
        </authorList>
    </citation>
    <scope>NUCLEOTIDE SEQUENCE</scope>
    <source>
        <strain evidence="1">RS0144</strain>
    </source>
</reference>
<evidence type="ECO:0000313" key="1">
    <source>
        <dbReference type="EMBL" id="GMT04989.1"/>
    </source>
</evidence>
<feature type="non-terminal residue" evidence="1">
    <location>
        <position position="1"/>
    </location>
</feature>
<dbReference type="EMBL" id="BTSX01000006">
    <property type="protein sequence ID" value="GMT04989.1"/>
    <property type="molecule type" value="Genomic_DNA"/>
</dbReference>
<name>A0AAV5UGE1_9BILA</name>
<organism evidence="1 2">
    <name type="scientific">Pristionchus entomophagus</name>
    <dbReference type="NCBI Taxonomy" id="358040"/>
    <lineage>
        <taxon>Eukaryota</taxon>
        <taxon>Metazoa</taxon>
        <taxon>Ecdysozoa</taxon>
        <taxon>Nematoda</taxon>
        <taxon>Chromadorea</taxon>
        <taxon>Rhabditida</taxon>
        <taxon>Rhabditina</taxon>
        <taxon>Diplogasteromorpha</taxon>
        <taxon>Diplogasteroidea</taxon>
        <taxon>Neodiplogasteridae</taxon>
        <taxon>Pristionchus</taxon>
    </lineage>
</organism>
<sequence>NSILDKVVVESADKQCPLYLLPRRCYDRLTRDLFDSGIIICRDYESAEKQMNPFDTIQLPIILESNRPSFLERLLKAESSLMEYGSYEWMKWMARRLRYFDYHPEAVGFYHRAVAERDYCVQDERLIKRLRDALTASSLEISSSLDQMRVDAFIYNTMDILQRGERLVLIDPQFASNEALFQLTHFIRSRRMPP</sequence>
<dbReference type="Proteomes" id="UP001432027">
    <property type="component" value="Unassembled WGS sequence"/>
</dbReference>
<keyword evidence="2" id="KW-1185">Reference proteome</keyword>
<gene>
    <name evidence="1" type="ORF">PENTCL1PPCAC_27163</name>
</gene>
<accession>A0AAV5UGE1</accession>
<comment type="caution">
    <text evidence="1">The sequence shown here is derived from an EMBL/GenBank/DDBJ whole genome shotgun (WGS) entry which is preliminary data.</text>
</comment>
<dbReference type="AlphaFoldDB" id="A0AAV5UGE1"/>
<feature type="non-terminal residue" evidence="1">
    <location>
        <position position="194"/>
    </location>
</feature>
<proteinExistence type="predicted"/>
<protein>
    <submittedName>
        <fullName evidence="1">Uncharacterized protein</fullName>
    </submittedName>
</protein>